<dbReference type="PANTHER" id="PTHR33908:SF3">
    <property type="entry name" value="UNDECAPRENYL PHOSPHATE-ALPHA-4-AMINO-4-DEOXY-L-ARABINOSE ARABINOSYL TRANSFERASE"/>
    <property type="match status" value="1"/>
</dbReference>
<feature type="transmembrane region" description="Helical" evidence="8">
    <location>
        <begin position="284"/>
        <end position="304"/>
    </location>
</feature>
<keyword evidence="5 8" id="KW-0812">Transmembrane</keyword>
<dbReference type="Pfam" id="PF13231">
    <property type="entry name" value="PMT_2"/>
    <property type="match status" value="1"/>
</dbReference>
<keyword evidence="7 8" id="KW-0472">Membrane</keyword>
<gene>
    <name evidence="10" type="ORF">GGI52_003182</name>
</gene>
<keyword evidence="3" id="KW-0328">Glycosyltransferase</keyword>
<protein>
    <submittedName>
        <fullName evidence="10">Putative membrane protein</fullName>
    </submittedName>
</protein>
<organism evidence="10 11">
    <name type="scientific">Pseudomonas moraviensis</name>
    <dbReference type="NCBI Taxonomy" id="321662"/>
    <lineage>
        <taxon>Bacteria</taxon>
        <taxon>Pseudomonadati</taxon>
        <taxon>Pseudomonadota</taxon>
        <taxon>Gammaproteobacteria</taxon>
        <taxon>Pseudomonadales</taxon>
        <taxon>Pseudomonadaceae</taxon>
        <taxon>Pseudomonas</taxon>
    </lineage>
</organism>
<keyword evidence="2" id="KW-1003">Cell membrane</keyword>
<feature type="transmembrane region" description="Helical" evidence="8">
    <location>
        <begin position="90"/>
        <end position="106"/>
    </location>
</feature>
<evidence type="ECO:0000256" key="2">
    <source>
        <dbReference type="ARBA" id="ARBA00022475"/>
    </source>
</evidence>
<feature type="transmembrane region" description="Helical" evidence="8">
    <location>
        <begin position="336"/>
        <end position="355"/>
    </location>
</feature>
<evidence type="ECO:0000256" key="8">
    <source>
        <dbReference type="SAM" id="Phobius"/>
    </source>
</evidence>
<dbReference type="InterPro" id="IPR050297">
    <property type="entry name" value="LipidA_mod_glycosyltrf_83"/>
</dbReference>
<sequence length="471" mass="53512">MCNEVNSKDWRTYLILGTAVLFGCYLRVRNIELDGLWLDEAFSVAVSDPDNDFFNVYKETMADVHPPFYQVLLWLFFKVFGYAEMTGRYLSMFFGVLLIPAMFFLGRQLFSSRAGLICAWLATVNFYLVAYSQEARSYSLLVLLVVLSFIAFISVLHKCSALNVALYALVVAMLVNTHYFGFLPVGSQVGLFFLVCGRDVFKKKMIVKFLAAGLFVFLTLIPGALYILANFERKGFWVPIPNDRFFVELFSLYFGSLSLCVVVALLMIHGLGALIKDDGKRESLWVLVVWSGVCVLVPYVRSVYFQPVLTMRNLIVVLPAILLLLGYGISLLRERVTFYGVVIVVFCFSMTPLFADTKPVYTLENQFHPNSQMRDVVRGMGEKCSDCLIYSMLFLQFQGYAKVLGLPLQIHGFEVMAADIERSRRPLEFFILSTRGIGEPDADYMKKHGFYLVSNHTIGDSSINEYRSNPR</sequence>
<dbReference type="InterPro" id="IPR038731">
    <property type="entry name" value="RgtA/B/C-like"/>
</dbReference>
<dbReference type="GO" id="GO:0010041">
    <property type="term" value="P:response to iron(III) ion"/>
    <property type="evidence" value="ECO:0007669"/>
    <property type="project" value="TreeGrafter"/>
</dbReference>
<dbReference type="EMBL" id="JACCAT010000001">
    <property type="protein sequence ID" value="NYH10139.1"/>
    <property type="molecule type" value="Genomic_DNA"/>
</dbReference>
<feature type="transmembrane region" description="Helical" evidence="8">
    <location>
        <begin position="138"/>
        <end position="157"/>
    </location>
</feature>
<evidence type="ECO:0000256" key="7">
    <source>
        <dbReference type="ARBA" id="ARBA00023136"/>
    </source>
</evidence>
<accession>A0A7Y9VWY2</accession>
<feature type="transmembrane region" description="Helical" evidence="8">
    <location>
        <begin position="12"/>
        <end position="28"/>
    </location>
</feature>
<dbReference type="GO" id="GO:0009103">
    <property type="term" value="P:lipopolysaccharide biosynthetic process"/>
    <property type="evidence" value="ECO:0007669"/>
    <property type="project" value="UniProtKB-ARBA"/>
</dbReference>
<dbReference type="GO" id="GO:0016763">
    <property type="term" value="F:pentosyltransferase activity"/>
    <property type="evidence" value="ECO:0007669"/>
    <property type="project" value="TreeGrafter"/>
</dbReference>
<dbReference type="GO" id="GO:0005886">
    <property type="term" value="C:plasma membrane"/>
    <property type="evidence" value="ECO:0007669"/>
    <property type="project" value="UniProtKB-SubCell"/>
</dbReference>
<evidence type="ECO:0000256" key="3">
    <source>
        <dbReference type="ARBA" id="ARBA00022676"/>
    </source>
</evidence>
<feature type="transmembrane region" description="Helical" evidence="8">
    <location>
        <begin position="249"/>
        <end position="272"/>
    </location>
</feature>
<dbReference type="Proteomes" id="UP000553035">
    <property type="component" value="Unassembled WGS sequence"/>
</dbReference>
<dbReference type="RefSeq" id="WP_179693860.1">
    <property type="nucleotide sequence ID" value="NZ_JACCAT010000001.1"/>
</dbReference>
<keyword evidence="6 8" id="KW-1133">Transmembrane helix</keyword>
<evidence type="ECO:0000259" key="9">
    <source>
        <dbReference type="Pfam" id="PF13231"/>
    </source>
</evidence>
<dbReference type="AlphaFoldDB" id="A0A7Y9VWY2"/>
<evidence type="ECO:0000256" key="5">
    <source>
        <dbReference type="ARBA" id="ARBA00022692"/>
    </source>
</evidence>
<dbReference type="PANTHER" id="PTHR33908">
    <property type="entry name" value="MANNOSYLTRANSFERASE YKCB-RELATED"/>
    <property type="match status" value="1"/>
</dbReference>
<comment type="caution">
    <text evidence="10">The sequence shown here is derived from an EMBL/GenBank/DDBJ whole genome shotgun (WGS) entry which is preliminary data.</text>
</comment>
<feature type="domain" description="Glycosyltransferase RgtA/B/C/D-like" evidence="9">
    <location>
        <begin position="65"/>
        <end position="219"/>
    </location>
</feature>
<feature type="transmembrane region" description="Helical" evidence="8">
    <location>
        <begin position="177"/>
        <end position="197"/>
    </location>
</feature>
<evidence type="ECO:0000256" key="4">
    <source>
        <dbReference type="ARBA" id="ARBA00022679"/>
    </source>
</evidence>
<feature type="transmembrane region" description="Helical" evidence="8">
    <location>
        <begin position="310"/>
        <end position="329"/>
    </location>
</feature>
<evidence type="ECO:0000313" key="10">
    <source>
        <dbReference type="EMBL" id="NYH10139.1"/>
    </source>
</evidence>
<feature type="transmembrane region" description="Helical" evidence="8">
    <location>
        <begin position="209"/>
        <end position="229"/>
    </location>
</feature>
<feature type="transmembrane region" description="Helical" evidence="8">
    <location>
        <begin position="112"/>
        <end position="131"/>
    </location>
</feature>
<proteinExistence type="predicted"/>
<keyword evidence="4" id="KW-0808">Transferase</keyword>
<comment type="subcellular location">
    <subcellularLocation>
        <location evidence="1">Cell membrane</location>
        <topology evidence="1">Multi-pass membrane protein</topology>
    </subcellularLocation>
</comment>
<evidence type="ECO:0000256" key="1">
    <source>
        <dbReference type="ARBA" id="ARBA00004651"/>
    </source>
</evidence>
<name>A0A7Y9VWY2_9PSED</name>
<evidence type="ECO:0000313" key="11">
    <source>
        <dbReference type="Proteomes" id="UP000553035"/>
    </source>
</evidence>
<evidence type="ECO:0000256" key="6">
    <source>
        <dbReference type="ARBA" id="ARBA00022989"/>
    </source>
</evidence>
<reference evidence="10 11" key="1">
    <citation type="submission" date="2020-07" db="EMBL/GenBank/DDBJ databases">
        <title>Exploring microbial biodiversity for novel pathways involved in the catabolism of aromatic compounds derived from lignin.</title>
        <authorList>
            <person name="Elkins J."/>
        </authorList>
    </citation>
    <scope>NUCLEOTIDE SEQUENCE [LARGE SCALE GENOMIC DNA]</scope>
    <source>
        <strain evidence="10 11">VanB</strain>
    </source>
</reference>